<dbReference type="KEGG" id="naz:Aazo_2605"/>
<dbReference type="HOGENOM" id="CLU_2524240_0_0_3"/>
<dbReference type="Proteomes" id="UP000001511">
    <property type="component" value="Chromosome"/>
</dbReference>
<feature type="transmembrane region" description="Helical" evidence="1">
    <location>
        <begin position="53"/>
        <end position="72"/>
    </location>
</feature>
<keyword evidence="1" id="KW-0472">Membrane</keyword>
<organism evidence="2 3">
    <name type="scientific">Nostoc azollae (strain 0708)</name>
    <name type="common">Anabaena azollae (strain 0708)</name>
    <dbReference type="NCBI Taxonomy" id="551115"/>
    <lineage>
        <taxon>Bacteria</taxon>
        <taxon>Bacillati</taxon>
        <taxon>Cyanobacteriota</taxon>
        <taxon>Cyanophyceae</taxon>
        <taxon>Nostocales</taxon>
        <taxon>Nostocaceae</taxon>
        <taxon>Trichormus</taxon>
    </lineage>
</organism>
<accession>D7DZ16</accession>
<gene>
    <name evidence="2" type="ordered locus">Aazo_2605</name>
</gene>
<dbReference type="STRING" id="551115.Aazo_2605"/>
<dbReference type="EMBL" id="CP002059">
    <property type="protein sequence ID" value="ADI64495.1"/>
    <property type="molecule type" value="Genomic_DNA"/>
</dbReference>
<keyword evidence="3" id="KW-1185">Reference proteome</keyword>
<evidence type="ECO:0000313" key="2">
    <source>
        <dbReference type="EMBL" id="ADI64495.1"/>
    </source>
</evidence>
<protein>
    <submittedName>
        <fullName evidence="2">Uncharacterized protein</fullName>
    </submittedName>
</protein>
<evidence type="ECO:0000256" key="1">
    <source>
        <dbReference type="SAM" id="Phobius"/>
    </source>
</evidence>
<name>D7DZ16_NOSA0</name>
<proteinExistence type="predicted"/>
<reference evidence="2 3" key="1">
    <citation type="journal article" date="2010" name="PLoS ONE">
        <title>Genome erosion in a nitrogen-fixing vertically transmitted endosymbiotic multicellular cyanobacterium.</title>
        <authorList>
            <person name="Ran L."/>
            <person name="Larsson J."/>
            <person name="Vigil-Stenman T."/>
            <person name="Nylander J.A."/>
            <person name="Ininbergs K."/>
            <person name="Zheng W.W."/>
            <person name="Lapidus A."/>
            <person name="Lowry S."/>
            <person name="Haselkorn R."/>
            <person name="Bergman B."/>
        </authorList>
    </citation>
    <scope>NUCLEOTIDE SEQUENCE [LARGE SCALE GENOMIC DNA]</scope>
    <source>
        <strain evidence="2 3">0708</strain>
    </source>
</reference>
<keyword evidence="1" id="KW-1133">Transmembrane helix</keyword>
<sequence>MQFLGTGTFSLEIYAITGLGLNQTSGSIQSSDTSITSGLLKVEYIGQQVRFEFSSGVSIPIFAGAFFRFSYWKRQRHLKSAKLS</sequence>
<evidence type="ECO:0000313" key="3">
    <source>
        <dbReference type="Proteomes" id="UP000001511"/>
    </source>
</evidence>
<dbReference type="AlphaFoldDB" id="D7DZ16"/>
<keyword evidence="1" id="KW-0812">Transmembrane</keyword>